<organism evidence="1 2">
    <name type="scientific">Nitrosomonas supralitoralis</name>
    <dbReference type="NCBI Taxonomy" id="2116706"/>
    <lineage>
        <taxon>Bacteria</taxon>
        <taxon>Pseudomonadati</taxon>
        <taxon>Pseudomonadota</taxon>
        <taxon>Betaproteobacteria</taxon>
        <taxon>Nitrosomonadales</taxon>
        <taxon>Nitrosomonadaceae</taxon>
        <taxon>Nitrosomonas</taxon>
    </lineage>
</organism>
<reference evidence="1 2" key="1">
    <citation type="submission" date="2018-03" db="EMBL/GenBank/DDBJ databases">
        <title>Draft genome of Nitrosomonas supralitoralis APG5.</title>
        <authorList>
            <person name="Urakawa H."/>
            <person name="Lopez J.V."/>
        </authorList>
    </citation>
    <scope>NUCLEOTIDE SEQUENCE [LARGE SCALE GENOMIC DNA]</scope>
    <source>
        <strain evidence="1 2">APG5</strain>
    </source>
</reference>
<proteinExistence type="predicted"/>
<keyword evidence="2" id="KW-1185">Reference proteome</keyword>
<dbReference type="Proteomes" id="UP000241912">
    <property type="component" value="Unassembled WGS sequence"/>
</dbReference>
<comment type="caution">
    <text evidence="1">The sequence shown here is derived from an EMBL/GenBank/DDBJ whole genome shotgun (WGS) entry which is preliminary data.</text>
</comment>
<dbReference type="EMBL" id="PXXU01000003">
    <property type="protein sequence ID" value="PSJ18725.1"/>
    <property type="molecule type" value="Genomic_DNA"/>
</dbReference>
<gene>
    <name evidence="1" type="ORF">C7H79_01515</name>
</gene>
<name>A0A2P7NZ36_9PROT</name>
<evidence type="ECO:0000313" key="2">
    <source>
        <dbReference type="Proteomes" id="UP000241912"/>
    </source>
</evidence>
<accession>A0A2P7NZ36</accession>
<evidence type="ECO:0000313" key="1">
    <source>
        <dbReference type="EMBL" id="PSJ18725.1"/>
    </source>
</evidence>
<dbReference type="OrthoDB" id="8543865at2"/>
<dbReference type="AlphaFoldDB" id="A0A2P7NZ36"/>
<protein>
    <submittedName>
        <fullName evidence="1">Uncharacterized protein</fullName>
    </submittedName>
</protein>
<dbReference type="RefSeq" id="WP_106705531.1">
    <property type="nucleotide sequence ID" value="NZ_PXXU01000003.1"/>
</dbReference>
<sequence>MNNINKRFAVAVGGIVAILLLPLEVALAAPTDEMGCILRQPGSMKFVRGDQLDRQTIMEAVNVQVLQGAKVIDPCLTGQIRNIPASVYARLAEKHPEKFQPLENNNQSVVLPEKAAATGVGLGIAPQYRYVGIFETFPPNAFFFTAAFTNDSRVYGTFFEFLDEVPFVSLSAAVIEHGVVTVLQGSKGLFATTANESGTFGGSVITDFENFFGQAALFTGSKLQLIPRMPGEIHSEVLKINDPGVAIIFSLDENFNGRLALYKNGEVSPLDFGPDIRSPFFLNMNNKGIIAGTTFIDGLGYRGFRFDPRARKTTLLEPLPTEPHAWAVGINNRDNVLGYSFIGGAIERIGVWDAAGKFRTYFVEGISEFPTISNRLRFNDNNMILITLVTRPRSEVGNSYLVPKPGVRLNVADLVTGVPPDLFLPFSFLEAINNQGNILGGFLLERTGLGGTQ</sequence>